<accession>A0A6J6FF65</accession>
<reference evidence="3" key="1">
    <citation type="submission" date="2020-05" db="EMBL/GenBank/DDBJ databases">
        <authorList>
            <person name="Chiriac C."/>
            <person name="Salcher M."/>
            <person name="Ghai R."/>
            <person name="Kavagutti S V."/>
        </authorList>
    </citation>
    <scope>NUCLEOTIDE SEQUENCE</scope>
</reference>
<dbReference type="PRINTS" id="PR01790">
    <property type="entry name" value="SMP30FAMILY"/>
</dbReference>
<dbReference type="PANTHER" id="PTHR10907:SF47">
    <property type="entry name" value="REGUCALCIN"/>
    <property type="match status" value="1"/>
</dbReference>
<dbReference type="InterPro" id="IPR013658">
    <property type="entry name" value="SGL"/>
</dbReference>
<dbReference type="InterPro" id="IPR005511">
    <property type="entry name" value="SMP-30"/>
</dbReference>
<dbReference type="Gene3D" id="2.120.10.30">
    <property type="entry name" value="TolB, C-terminal domain"/>
    <property type="match status" value="1"/>
</dbReference>
<evidence type="ECO:0000313" key="3">
    <source>
        <dbReference type="EMBL" id="CAB4583138.1"/>
    </source>
</evidence>
<dbReference type="Pfam" id="PF08450">
    <property type="entry name" value="SGL"/>
    <property type="match status" value="1"/>
</dbReference>
<sequence>MIKAQVWDSRRCWVGEGPAATGIDNNDVTWVDILNGKILFKNLSTDKTSEHVLGEDVGFAIPRTKGGHVVGTNSGPSLLGEDGTLHSLPNRLSADGKPDPVPTRWNDAKISPTGDLWLGTLAYNNEPGLSALYKMDRHGKSLTRILDGVTCSNGIDWTDDGKTMYYVDTMTGNIDAFDYDGNDISNRRAMVSIPEDDGYPDGICMDAEGGLWVAFWGSGQVRRFDEKFNVTEIIEMPSKFVTSCVFAGPNLDQLIITSAHNGDPDVKNEAGMTCIATPGVRGRTTTLYPL</sequence>
<gene>
    <name evidence="3" type="ORF">UFOPK1773_00295</name>
</gene>
<proteinExistence type="inferred from homology"/>
<name>A0A6J6FF65_9ZZZZ</name>
<dbReference type="EMBL" id="CAEZUA010000010">
    <property type="protein sequence ID" value="CAB4583138.1"/>
    <property type="molecule type" value="Genomic_DNA"/>
</dbReference>
<dbReference type="GO" id="GO:0019853">
    <property type="term" value="P:L-ascorbic acid biosynthetic process"/>
    <property type="evidence" value="ECO:0007669"/>
    <property type="project" value="TreeGrafter"/>
</dbReference>
<dbReference type="AlphaFoldDB" id="A0A6J6FF65"/>
<feature type="domain" description="SMP-30/Gluconolactonase/LRE-like region" evidence="2">
    <location>
        <begin position="14"/>
        <end position="260"/>
    </location>
</feature>
<dbReference type="PANTHER" id="PTHR10907">
    <property type="entry name" value="REGUCALCIN"/>
    <property type="match status" value="1"/>
</dbReference>
<comment type="similarity">
    <text evidence="1">Belongs to the SMP-30/CGR1 family.</text>
</comment>
<dbReference type="GO" id="GO:0005509">
    <property type="term" value="F:calcium ion binding"/>
    <property type="evidence" value="ECO:0007669"/>
    <property type="project" value="TreeGrafter"/>
</dbReference>
<evidence type="ECO:0000259" key="2">
    <source>
        <dbReference type="Pfam" id="PF08450"/>
    </source>
</evidence>
<dbReference type="InterPro" id="IPR011042">
    <property type="entry name" value="6-blade_b-propeller_TolB-like"/>
</dbReference>
<protein>
    <submittedName>
        <fullName evidence="3">Unannotated protein</fullName>
    </submittedName>
</protein>
<dbReference type="GO" id="GO:0004341">
    <property type="term" value="F:gluconolactonase activity"/>
    <property type="evidence" value="ECO:0007669"/>
    <property type="project" value="TreeGrafter"/>
</dbReference>
<organism evidence="3">
    <name type="scientific">freshwater metagenome</name>
    <dbReference type="NCBI Taxonomy" id="449393"/>
    <lineage>
        <taxon>unclassified sequences</taxon>
        <taxon>metagenomes</taxon>
        <taxon>ecological metagenomes</taxon>
    </lineage>
</organism>
<evidence type="ECO:0000256" key="1">
    <source>
        <dbReference type="ARBA" id="ARBA00008853"/>
    </source>
</evidence>
<dbReference type="SUPFAM" id="SSF63829">
    <property type="entry name" value="Calcium-dependent phosphotriesterase"/>
    <property type="match status" value="1"/>
</dbReference>